<proteinExistence type="inferred from homology"/>
<dbReference type="Pfam" id="PF10571">
    <property type="entry name" value="UPF0547"/>
    <property type="match status" value="1"/>
</dbReference>
<dbReference type="InterPro" id="IPR040246">
    <property type="entry name" value="C16orf87-like"/>
</dbReference>
<reference evidence="6" key="1">
    <citation type="submission" date="2025-08" db="UniProtKB">
        <authorList>
            <consortium name="RefSeq"/>
        </authorList>
    </citation>
    <scope>IDENTIFICATION</scope>
    <source>
        <tissue evidence="6">Muscle</tissue>
    </source>
</reference>
<organism evidence="5 6">
    <name type="scientific">Limulus polyphemus</name>
    <name type="common">Atlantic horseshoe crab</name>
    <dbReference type="NCBI Taxonomy" id="6850"/>
    <lineage>
        <taxon>Eukaryota</taxon>
        <taxon>Metazoa</taxon>
        <taxon>Ecdysozoa</taxon>
        <taxon>Arthropoda</taxon>
        <taxon>Chelicerata</taxon>
        <taxon>Merostomata</taxon>
        <taxon>Xiphosura</taxon>
        <taxon>Limulidae</taxon>
        <taxon>Limulus</taxon>
    </lineage>
</organism>
<dbReference type="GeneID" id="106476470"/>
<feature type="compositionally biased region" description="Low complexity" evidence="3">
    <location>
        <begin position="80"/>
        <end position="89"/>
    </location>
</feature>
<keyword evidence="2" id="KW-0175">Coiled coil</keyword>
<feature type="compositionally biased region" description="Basic and acidic residues" evidence="3">
    <location>
        <begin position="117"/>
        <end position="128"/>
    </location>
</feature>
<feature type="domain" description="UPF0547" evidence="4">
    <location>
        <begin position="4"/>
        <end position="26"/>
    </location>
</feature>
<dbReference type="InterPro" id="IPR018886">
    <property type="entry name" value="UPF0547"/>
</dbReference>
<evidence type="ECO:0000256" key="3">
    <source>
        <dbReference type="SAM" id="MobiDB-lite"/>
    </source>
</evidence>
<protein>
    <submittedName>
        <fullName evidence="6">UPF0547 protein C16orf87 homolog</fullName>
    </submittedName>
</protein>
<evidence type="ECO:0000259" key="4">
    <source>
        <dbReference type="Pfam" id="PF10571"/>
    </source>
</evidence>
<gene>
    <name evidence="6" type="primary">LOC106476470</name>
</gene>
<name>A0ABM1C1G8_LIMPO</name>
<evidence type="ECO:0000256" key="2">
    <source>
        <dbReference type="ARBA" id="ARBA00023054"/>
    </source>
</evidence>
<evidence type="ECO:0000313" key="6">
    <source>
        <dbReference type="RefSeq" id="XP_013792581.2"/>
    </source>
</evidence>
<dbReference type="PANTHER" id="PTHR31101">
    <property type="entry name" value="UPF0547 PROTEIN C16ORF87"/>
    <property type="match status" value="1"/>
</dbReference>
<keyword evidence="5" id="KW-1185">Reference proteome</keyword>
<feature type="compositionally biased region" description="Polar residues" evidence="3">
    <location>
        <begin position="95"/>
        <end position="105"/>
    </location>
</feature>
<dbReference type="RefSeq" id="XP_013792581.2">
    <property type="nucleotide sequence ID" value="XM_013937127.2"/>
</dbReference>
<sequence>MVTKLCPNCTNQVPVACKACPCGHLFRRTLGGRKVSGTKTDSEVKCRRTERIRRERPDYFNALHFDNQLKKIRRKVKQRSTNSTSSSTNELEGDCSNSEESNSAGQKKRGRPKGSVNKKDKDEPKAGEKCQVML</sequence>
<dbReference type="Proteomes" id="UP000694941">
    <property type="component" value="Unplaced"/>
</dbReference>
<accession>A0ABM1C1G8</accession>
<evidence type="ECO:0000313" key="5">
    <source>
        <dbReference type="Proteomes" id="UP000694941"/>
    </source>
</evidence>
<evidence type="ECO:0000256" key="1">
    <source>
        <dbReference type="ARBA" id="ARBA00008336"/>
    </source>
</evidence>
<feature type="region of interest" description="Disordered" evidence="3">
    <location>
        <begin position="73"/>
        <end position="134"/>
    </location>
</feature>
<comment type="similarity">
    <text evidence="1">Belongs to the UPF0547 family.</text>
</comment>